<name>A0A199VH70_ANACO</name>
<dbReference type="AlphaFoldDB" id="A0A199VH70"/>
<accession>A0A199VH70</accession>
<evidence type="ECO:0000313" key="1">
    <source>
        <dbReference type="EMBL" id="OAY76221.1"/>
    </source>
</evidence>
<protein>
    <submittedName>
        <fullName evidence="1">F-box protein</fullName>
    </submittedName>
</protein>
<dbReference type="Proteomes" id="UP000092600">
    <property type="component" value="Unassembled WGS sequence"/>
</dbReference>
<dbReference type="EMBL" id="LSRQ01001886">
    <property type="protein sequence ID" value="OAY76221.1"/>
    <property type="molecule type" value="Genomic_DNA"/>
</dbReference>
<evidence type="ECO:0000313" key="2">
    <source>
        <dbReference type="Proteomes" id="UP000092600"/>
    </source>
</evidence>
<gene>
    <name evidence="1" type="ORF">ACMD2_21790</name>
</gene>
<comment type="caution">
    <text evidence="1">The sequence shown here is derived from an EMBL/GenBank/DDBJ whole genome shotgun (WGS) entry which is preliminary data.</text>
</comment>
<proteinExistence type="predicted"/>
<reference evidence="1 2" key="1">
    <citation type="journal article" date="2016" name="DNA Res.">
        <title>The draft genome of MD-2 pineapple using hybrid error correction of long reads.</title>
        <authorList>
            <person name="Redwan R.M."/>
            <person name="Saidin A."/>
            <person name="Kumar S.V."/>
        </authorList>
    </citation>
    <scope>NUCLEOTIDE SEQUENCE [LARGE SCALE GENOMIC DNA]</scope>
    <source>
        <strain evidence="2">cv. MD2</strain>
        <tissue evidence="1">Leaf</tissue>
    </source>
</reference>
<dbReference type="STRING" id="4615.A0A199VH70"/>
<organism evidence="1 2">
    <name type="scientific">Ananas comosus</name>
    <name type="common">Pineapple</name>
    <name type="synonym">Ananas ananas</name>
    <dbReference type="NCBI Taxonomy" id="4615"/>
    <lineage>
        <taxon>Eukaryota</taxon>
        <taxon>Viridiplantae</taxon>
        <taxon>Streptophyta</taxon>
        <taxon>Embryophyta</taxon>
        <taxon>Tracheophyta</taxon>
        <taxon>Spermatophyta</taxon>
        <taxon>Magnoliopsida</taxon>
        <taxon>Liliopsida</taxon>
        <taxon>Poales</taxon>
        <taxon>Bromeliaceae</taxon>
        <taxon>Bromelioideae</taxon>
        <taxon>Ananas</taxon>
    </lineage>
</organism>
<sequence length="85" mass="9569">MLTNGTHAWWRFGQRHMLPSPLDDEKLPVGTGSNPTIDVQVFVDMNGNNMVFLVSNYVIKIYVEGGLESTIHGFDTELEDAEEDQ</sequence>